<dbReference type="CDD" id="cd04301">
    <property type="entry name" value="NAT_SF"/>
    <property type="match status" value="1"/>
</dbReference>
<evidence type="ECO:0008006" key="4">
    <source>
        <dbReference type="Google" id="ProtNLM"/>
    </source>
</evidence>
<dbReference type="SUPFAM" id="SSF55729">
    <property type="entry name" value="Acyl-CoA N-acyltransferases (Nat)"/>
    <property type="match status" value="1"/>
</dbReference>
<protein>
    <recommendedName>
        <fullName evidence="4">N-acetyltransferase domain-containing protein</fullName>
    </recommendedName>
</protein>
<dbReference type="Gene3D" id="3.40.630.30">
    <property type="match status" value="1"/>
</dbReference>
<feature type="signal peptide" evidence="2">
    <location>
        <begin position="1"/>
        <end position="28"/>
    </location>
</feature>
<keyword evidence="1" id="KW-1133">Transmembrane helix</keyword>
<keyword evidence="2" id="KW-0732">Signal</keyword>
<evidence type="ECO:0000256" key="1">
    <source>
        <dbReference type="SAM" id="Phobius"/>
    </source>
</evidence>
<sequence>MGALPSSSETIMCALILVMTVLFSKVTSSVSFTTPTLHQQQQQQRSSIYHRISFMPWKETRIFSEVTNNNAGSATTDESEPNSWTHEQIQWKLRPPPETSFFRKLALKAAANGIRLDCKLKGQDPPPVLCPKGGQAVLEAYQKGSGLKGKKMARFGITTLRGPSSPEIDETIREAYGIVNLPFGGVGIAAIIYMFVEPEFRKGGLGELALEAIAAIHTVQGCDFTVLVADDNGSGKLVEWYEKNGYVRAPKLQTIMGSPNGEYGVTMIAPTAVSADFFQKCQIKWW</sequence>
<dbReference type="InterPro" id="IPR016181">
    <property type="entry name" value="Acyl_CoA_acyltransferase"/>
</dbReference>
<keyword evidence="1" id="KW-0472">Membrane</keyword>
<feature type="transmembrane region" description="Helical" evidence="1">
    <location>
        <begin position="175"/>
        <end position="196"/>
    </location>
</feature>
<dbReference type="AlphaFoldDB" id="A0A7S4RD92"/>
<name>A0A7S4RD92_9STRA</name>
<organism evidence="3">
    <name type="scientific">Ditylum brightwellii</name>
    <dbReference type="NCBI Taxonomy" id="49249"/>
    <lineage>
        <taxon>Eukaryota</taxon>
        <taxon>Sar</taxon>
        <taxon>Stramenopiles</taxon>
        <taxon>Ochrophyta</taxon>
        <taxon>Bacillariophyta</taxon>
        <taxon>Mediophyceae</taxon>
        <taxon>Lithodesmiophycidae</taxon>
        <taxon>Lithodesmiales</taxon>
        <taxon>Lithodesmiaceae</taxon>
        <taxon>Ditylum</taxon>
    </lineage>
</organism>
<evidence type="ECO:0000313" key="3">
    <source>
        <dbReference type="EMBL" id="CAE4610296.1"/>
    </source>
</evidence>
<accession>A0A7S4RD92</accession>
<evidence type="ECO:0000256" key="2">
    <source>
        <dbReference type="SAM" id="SignalP"/>
    </source>
</evidence>
<proteinExistence type="predicted"/>
<feature type="chain" id="PRO_5030523070" description="N-acetyltransferase domain-containing protein" evidence="2">
    <location>
        <begin position="29"/>
        <end position="286"/>
    </location>
</feature>
<dbReference type="EMBL" id="HBNS01020812">
    <property type="protein sequence ID" value="CAE4610296.1"/>
    <property type="molecule type" value="Transcribed_RNA"/>
</dbReference>
<gene>
    <name evidence="3" type="ORF">DBRI00130_LOCUS16497</name>
</gene>
<reference evidence="3" key="1">
    <citation type="submission" date="2021-01" db="EMBL/GenBank/DDBJ databases">
        <authorList>
            <person name="Corre E."/>
            <person name="Pelletier E."/>
            <person name="Niang G."/>
            <person name="Scheremetjew M."/>
            <person name="Finn R."/>
            <person name="Kale V."/>
            <person name="Holt S."/>
            <person name="Cochrane G."/>
            <person name="Meng A."/>
            <person name="Brown T."/>
            <person name="Cohen L."/>
        </authorList>
    </citation>
    <scope>NUCLEOTIDE SEQUENCE</scope>
    <source>
        <strain evidence="3">GSO104</strain>
    </source>
</reference>
<keyword evidence="1" id="KW-0812">Transmembrane</keyword>